<dbReference type="InterPro" id="IPR012338">
    <property type="entry name" value="Beta-lactam/transpept-like"/>
</dbReference>
<dbReference type="EMBL" id="CP024608">
    <property type="protein sequence ID" value="ATQ77191.1"/>
    <property type="molecule type" value="Genomic_DNA"/>
</dbReference>
<organism evidence="2 3">
    <name type="scientific">Massilia violaceinigra</name>
    <dbReference type="NCBI Taxonomy" id="2045208"/>
    <lineage>
        <taxon>Bacteria</taxon>
        <taxon>Pseudomonadati</taxon>
        <taxon>Pseudomonadota</taxon>
        <taxon>Betaproteobacteria</taxon>
        <taxon>Burkholderiales</taxon>
        <taxon>Oxalobacteraceae</taxon>
        <taxon>Telluria group</taxon>
        <taxon>Massilia</taxon>
    </lineage>
</organism>
<dbReference type="InterPro" id="IPR001466">
    <property type="entry name" value="Beta-lactam-related"/>
</dbReference>
<dbReference type="InterPro" id="IPR050789">
    <property type="entry name" value="Diverse_Enzym_Activities"/>
</dbReference>
<dbReference type="SUPFAM" id="SSF56601">
    <property type="entry name" value="beta-lactamase/transpeptidase-like"/>
    <property type="match status" value="1"/>
</dbReference>
<dbReference type="OrthoDB" id="8582986at2"/>
<evidence type="ECO:0000259" key="1">
    <source>
        <dbReference type="Pfam" id="PF00144"/>
    </source>
</evidence>
<dbReference type="Pfam" id="PF00144">
    <property type="entry name" value="Beta-lactamase"/>
    <property type="match status" value="1"/>
</dbReference>
<protein>
    <submittedName>
        <fullName evidence="2">Serine hydrolase</fullName>
    </submittedName>
</protein>
<evidence type="ECO:0000313" key="3">
    <source>
        <dbReference type="Proteomes" id="UP000229897"/>
    </source>
</evidence>
<dbReference type="Proteomes" id="UP000229897">
    <property type="component" value="Chromosome"/>
</dbReference>
<feature type="domain" description="Beta-lactamase-related" evidence="1">
    <location>
        <begin position="97"/>
        <end position="367"/>
    </location>
</feature>
<keyword evidence="3" id="KW-1185">Reference proteome</keyword>
<dbReference type="PANTHER" id="PTHR43283:SF7">
    <property type="entry name" value="BETA-LACTAMASE-RELATED DOMAIN-CONTAINING PROTEIN"/>
    <property type="match status" value="1"/>
</dbReference>
<dbReference type="Gene3D" id="3.40.710.10">
    <property type="entry name" value="DD-peptidase/beta-lactamase superfamily"/>
    <property type="match status" value="1"/>
</dbReference>
<evidence type="ECO:0000313" key="2">
    <source>
        <dbReference type="EMBL" id="ATQ77191.1"/>
    </source>
</evidence>
<name>A0A2D2DQD2_9BURK</name>
<dbReference type="RefSeq" id="WP_099879142.1">
    <property type="nucleotide sequence ID" value="NZ_CP024608.1"/>
</dbReference>
<dbReference type="KEGG" id="mass:CR152_23725"/>
<keyword evidence="2" id="KW-0378">Hydrolase</keyword>
<reference evidence="2" key="1">
    <citation type="submission" date="2017-10" db="EMBL/GenBank/DDBJ databases">
        <title>Massilia psychrophilum sp. nov., a novel purple-pigmented bacterium isolated from Tianshan glacier, Xinjiang Municipality, China.</title>
        <authorList>
            <person name="Wang H."/>
        </authorList>
    </citation>
    <scope>NUCLEOTIDE SEQUENCE [LARGE SCALE GENOMIC DNA]</scope>
    <source>
        <strain evidence="2">B2</strain>
    </source>
</reference>
<sequence length="393" mass="42918">MNDTQPLLLPSRPAKRDTSALACILAFTIALSGCGGGGNGGGGNNTTGNSPDTKVRVAPNPSDNWTLVPAAEVGMDAAMLADGVASLSDASTHGISSMLVTRRGKPVLEQYWNGYDKDTLHDLRSATKSITSLLVGVAIDQRLVGGVGDTLSSYLNPLYPNAPAYRLGLKLEDMLTMRSGLDCDDWTRSSPGNEENMYQQTDWVKFYVNLQAPNAPGHVTRYCTGNPMALGRVIAVASKKPIPAFANEFLFGPLNIQSARWAEFDNRNQTDTGGHIHMRPRDMVKLGQLALQKGQWNGKQLVSAAWMAESTRQHTQFTSLPNRNGYGYFWWRSVETMKDVSYDVIFADGNGGQYIMIVPALDIVAVFTGENYNLKKAEFPFSLLNRYILPAVK</sequence>
<dbReference type="PANTHER" id="PTHR43283">
    <property type="entry name" value="BETA-LACTAMASE-RELATED"/>
    <property type="match status" value="1"/>
</dbReference>
<proteinExistence type="predicted"/>
<gene>
    <name evidence="2" type="ORF">CR152_23725</name>
</gene>
<accession>A0A2D2DQD2</accession>
<dbReference type="GO" id="GO:0016787">
    <property type="term" value="F:hydrolase activity"/>
    <property type="evidence" value="ECO:0007669"/>
    <property type="project" value="UniProtKB-KW"/>
</dbReference>
<dbReference type="AlphaFoldDB" id="A0A2D2DQD2"/>